<sequence>MVCFFLLFSAPSWNTHTVLCREWNAGETPRSSRYIAIRWASGTKNPRTKELRIVREPRGGSGGGAWC</sequence>
<dbReference type="EMBL" id="GGFL01007165">
    <property type="protein sequence ID" value="MBW71343.1"/>
    <property type="molecule type" value="Transcribed_RNA"/>
</dbReference>
<dbReference type="AlphaFoldDB" id="A0A2M4D184"/>
<protein>
    <submittedName>
        <fullName evidence="2">Putative secreted protein</fullName>
    </submittedName>
</protein>
<feature type="signal peptide" evidence="1">
    <location>
        <begin position="1"/>
        <end position="20"/>
    </location>
</feature>
<feature type="chain" id="PRO_5014876080" evidence="1">
    <location>
        <begin position="21"/>
        <end position="67"/>
    </location>
</feature>
<evidence type="ECO:0000256" key="1">
    <source>
        <dbReference type="SAM" id="SignalP"/>
    </source>
</evidence>
<organism evidence="2">
    <name type="scientific">Anopheles darlingi</name>
    <name type="common">Mosquito</name>
    <dbReference type="NCBI Taxonomy" id="43151"/>
    <lineage>
        <taxon>Eukaryota</taxon>
        <taxon>Metazoa</taxon>
        <taxon>Ecdysozoa</taxon>
        <taxon>Arthropoda</taxon>
        <taxon>Hexapoda</taxon>
        <taxon>Insecta</taxon>
        <taxon>Pterygota</taxon>
        <taxon>Neoptera</taxon>
        <taxon>Endopterygota</taxon>
        <taxon>Diptera</taxon>
        <taxon>Nematocera</taxon>
        <taxon>Culicoidea</taxon>
        <taxon>Culicidae</taxon>
        <taxon>Anophelinae</taxon>
        <taxon>Anopheles</taxon>
    </lineage>
</organism>
<proteinExistence type="predicted"/>
<evidence type="ECO:0000313" key="2">
    <source>
        <dbReference type="EMBL" id="MBW71343.1"/>
    </source>
</evidence>
<reference evidence="2" key="1">
    <citation type="submission" date="2018-01" db="EMBL/GenBank/DDBJ databases">
        <title>An insight into the sialome of Amazonian anophelines.</title>
        <authorList>
            <person name="Ribeiro J.M."/>
            <person name="Scarpassa V."/>
            <person name="Calvo E."/>
        </authorList>
    </citation>
    <scope>NUCLEOTIDE SEQUENCE</scope>
</reference>
<keyword evidence="1" id="KW-0732">Signal</keyword>
<accession>A0A2M4D184</accession>
<name>A0A2M4D184_ANODA</name>